<dbReference type="InterPro" id="IPR002701">
    <property type="entry name" value="CM_II_prokaryot"/>
</dbReference>
<dbReference type="GO" id="GO:0009697">
    <property type="term" value="P:salicylic acid biosynthetic process"/>
    <property type="evidence" value="ECO:0007669"/>
    <property type="project" value="InterPro"/>
</dbReference>
<dbReference type="GO" id="GO:0046417">
    <property type="term" value="P:chorismate metabolic process"/>
    <property type="evidence" value="ECO:0007669"/>
    <property type="project" value="InterPro"/>
</dbReference>
<dbReference type="EMBL" id="VNIQ01000001">
    <property type="protein sequence ID" value="TYQ08226.1"/>
    <property type="molecule type" value="Genomic_DNA"/>
</dbReference>
<dbReference type="GO" id="GO:0004106">
    <property type="term" value="F:chorismate mutase activity"/>
    <property type="evidence" value="ECO:0007669"/>
    <property type="project" value="InterPro"/>
</dbReference>
<dbReference type="GO" id="GO:0016835">
    <property type="term" value="F:carbon-oxygen lyase activity"/>
    <property type="evidence" value="ECO:0007669"/>
    <property type="project" value="InterPro"/>
</dbReference>
<dbReference type="InterPro" id="IPR036979">
    <property type="entry name" value="CM_dom_sf"/>
</dbReference>
<feature type="compositionally biased region" description="Basic and acidic residues" evidence="2">
    <location>
        <begin position="12"/>
        <end position="27"/>
    </location>
</feature>
<dbReference type="InterPro" id="IPR036263">
    <property type="entry name" value="Chorismate_II_sf"/>
</dbReference>
<feature type="compositionally biased region" description="Polar residues" evidence="2">
    <location>
        <begin position="1"/>
        <end position="10"/>
    </location>
</feature>
<evidence type="ECO:0000313" key="4">
    <source>
        <dbReference type="EMBL" id="TYQ08226.1"/>
    </source>
</evidence>
<dbReference type="PANTHER" id="PTHR38041:SF1">
    <property type="entry name" value="CHORISMATE MUTASE"/>
    <property type="match status" value="1"/>
</dbReference>
<organism evidence="4">
    <name type="scientific">Nocardia globerula</name>
    <dbReference type="NCBI Taxonomy" id="1818"/>
    <lineage>
        <taxon>Bacteria</taxon>
        <taxon>Bacillati</taxon>
        <taxon>Actinomycetota</taxon>
        <taxon>Actinomycetes</taxon>
        <taxon>Mycobacteriales</taxon>
        <taxon>Nocardiaceae</taxon>
        <taxon>Nocardia</taxon>
    </lineage>
</organism>
<dbReference type="SUPFAM" id="SSF48600">
    <property type="entry name" value="Chorismate mutase II"/>
    <property type="match status" value="1"/>
</dbReference>
<dbReference type="SMART" id="SM00830">
    <property type="entry name" value="CM_2"/>
    <property type="match status" value="1"/>
</dbReference>
<accession>A0A652YX38</accession>
<gene>
    <name evidence="4" type="ORF">FNL38_101597</name>
</gene>
<protein>
    <submittedName>
        <fullName evidence="4">Chorismate mutase</fullName>
    </submittedName>
</protein>
<sequence length="135" mass="15443">MADFQHSTGTDAHGEIPQTHDRNPGDDLEKFRRQLDAIDAALLETVRERLLLCLQIGEWKRTSHVPMMQPSRVHVVQERARQFARQHNLSPEFFSSLYELLIAETCRLEDLVIDGPEANVENVRESVGPRSGLTR</sequence>
<reference evidence="4" key="1">
    <citation type="submission" date="2019-07" db="EMBL/GenBank/DDBJ databases">
        <title>Genomic Encyclopedia of Type Strains, Phase IV (KMG-IV): sequencing the most valuable type-strain genomes for metagenomic binning, comparative biology and taxonomic classification.</title>
        <authorList>
            <person name="Goeker M."/>
        </authorList>
    </citation>
    <scope>NUCLEOTIDE SEQUENCE</scope>
    <source>
        <strain evidence="4">DSM 44596</strain>
    </source>
</reference>
<keyword evidence="1" id="KW-0413">Isomerase</keyword>
<feature type="domain" description="Chorismate mutase" evidence="3">
    <location>
        <begin position="22"/>
        <end position="113"/>
    </location>
</feature>
<comment type="caution">
    <text evidence="4">The sequence shown here is derived from an EMBL/GenBank/DDBJ whole genome shotgun (WGS) entry which is preliminary data.</text>
</comment>
<dbReference type="InterPro" id="IPR008241">
    <property type="entry name" value="Isochorismate_pyruvate-lyase"/>
</dbReference>
<dbReference type="Pfam" id="PF01817">
    <property type="entry name" value="CM_2"/>
    <property type="match status" value="1"/>
</dbReference>
<name>A0A652YX38_NOCGL</name>
<dbReference type="NCBIfam" id="TIGR01803">
    <property type="entry name" value="CM-like"/>
    <property type="match status" value="1"/>
</dbReference>
<feature type="region of interest" description="Disordered" evidence="2">
    <location>
        <begin position="1"/>
        <end position="27"/>
    </location>
</feature>
<evidence type="ECO:0000259" key="3">
    <source>
        <dbReference type="PROSITE" id="PS51168"/>
    </source>
</evidence>
<dbReference type="PROSITE" id="PS51168">
    <property type="entry name" value="CHORISMATE_MUT_2"/>
    <property type="match status" value="1"/>
</dbReference>
<evidence type="ECO:0000256" key="2">
    <source>
        <dbReference type="SAM" id="MobiDB-lite"/>
    </source>
</evidence>
<dbReference type="AlphaFoldDB" id="A0A652YX38"/>
<proteinExistence type="predicted"/>
<dbReference type="InterPro" id="IPR051331">
    <property type="entry name" value="Chorismate_mutase-related"/>
</dbReference>
<dbReference type="PANTHER" id="PTHR38041">
    <property type="entry name" value="CHORISMATE MUTASE"/>
    <property type="match status" value="1"/>
</dbReference>
<evidence type="ECO:0000256" key="1">
    <source>
        <dbReference type="ARBA" id="ARBA00023235"/>
    </source>
</evidence>
<dbReference type="Gene3D" id="1.20.59.10">
    <property type="entry name" value="Chorismate mutase"/>
    <property type="match status" value="1"/>
</dbReference>